<reference evidence="7" key="2">
    <citation type="submission" date="2025-08" db="UniProtKB">
        <authorList>
            <consortium name="RefSeq"/>
        </authorList>
    </citation>
    <scope>IDENTIFICATION</scope>
</reference>
<keyword evidence="4" id="KW-0812">Transmembrane</keyword>
<evidence type="ECO:0000256" key="3">
    <source>
        <dbReference type="ARBA" id="ARBA00022833"/>
    </source>
</evidence>
<keyword evidence="1" id="KW-0479">Metal-binding</keyword>
<dbReference type="RefSeq" id="XP_016649090.1">
    <property type="nucleotide sequence ID" value="XM_016793604.1"/>
</dbReference>
<dbReference type="Proteomes" id="UP000694861">
    <property type="component" value="Linkage group LG4"/>
</dbReference>
<name>A0ABM1LNW3_PRUMU</name>
<dbReference type="PANTHER" id="PTHR23012">
    <property type="entry name" value="RING/FYVE/PHD ZINC FINGER DOMAIN-CONTAINING"/>
    <property type="match status" value="1"/>
</dbReference>
<accession>A0ABM1LNW3</accession>
<evidence type="ECO:0000256" key="2">
    <source>
        <dbReference type="ARBA" id="ARBA00022771"/>
    </source>
</evidence>
<feature type="transmembrane region" description="Helical" evidence="4">
    <location>
        <begin position="243"/>
        <end position="264"/>
    </location>
</feature>
<keyword evidence="4" id="KW-0472">Membrane</keyword>
<feature type="transmembrane region" description="Helical" evidence="4">
    <location>
        <begin position="212"/>
        <end position="231"/>
    </location>
</feature>
<sequence>MCTTTTLHLLLRRFKIHKLQGKRLLLSSFLPLQRIPFLFLMGDHFVLFVDRLITESTLEAVIESTYQLQHPTLTASQDTMDSSHKIDVNGSSSSKFVQCRICHDEDDDSNMETPCSCCGSLKYAHRKCVQRWCNEKGDTICEICHQQFTPDYTAPPPLFYYSGIPMNFRGNWEISRRDLQNPQFIAMVTADHEYMNTDFDDEYSAPSSRSLICCRVVAIIFMVLLVLRHTLPFLISGAGEYSLTLFTLLMLRTIGILFPIYIMVRAFTAIQRQRRQQDPEISLATSDEENDLAYPSRLIQIR</sequence>
<dbReference type="GeneID" id="103328694"/>
<evidence type="ECO:0000313" key="7">
    <source>
        <dbReference type="RefSeq" id="XP_016649090.1"/>
    </source>
</evidence>
<dbReference type="CDD" id="cd16495">
    <property type="entry name" value="RING_CH-C4HC3_MARCH"/>
    <property type="match status" value="1"/>
</dbReference>
<dbReference type="PROSITE" id="PS51292">
    <property type="entry name" value="ZF_RING_CH"/>
    <property type="match status" value="1"/>
</dbReference>
<dbReference type="SUPFAM" id="SSF57850">
    <property type="entry name" value="RING/U-box"/>
    <property type="match status" value="1"/>
</dbReference>
<dbReference type="InterPro" id="IPR022143">
    <property type="entry name" value="DUF3675"/>
</dbReference>
<evidence type="ECO:0000259" key="5">
    <source>
        <dbReference type="PROSITE" id="PS51292"/>
    </source>
</evidence>
<keyword evidence="6" id="KW-1185">Reference proteome</keyword>
<dbReference type="Pfam" id="PF12906">
    <property type="entry name" value="RINGv"/>
    <property type="match status" value="1"/>
</dbReference>
<evidence type="ECO:0000256" key="4">
    <source>
        <dbReference type="SAM" id="Phobius"/>
    </source>
</evidence>
<keyword evidence="2" id="KW-0863">Zinc-finger</keyword>
<dbReference type="Gene3D" id="3.30.40.10">
    <property type="entry name" value="Zinc/RING finger domain, C3HC4 (zinc finger)"/>
    <property type="match status" value="1"/>
</dbReference>
<evidence type="ECO:0000256" key="1">
    <source>
        <dbReference type="ARBA" id="ARBA00022723"/>
    </source>
</evidence>
<dbReference type="InterPro" id="IPR011016">
    <property type="entry name" value="Znf_RING-CH"/>
</dbReference>
<protein>
    <submittedName>
        <fullName evidence="7">Uncharacterized protein LOC103328694 isoform X1</fullName>
    </submittedName>
</protein>
<dbReference type="PANTHER" id="PTHR23012:SF174">
    <property type="entry name" value="OS01G0121200 PROTEIN"/>
    <property type="match status" value="1"/>
</dbReference>
<feature type="domain" description="RING-CH-type" evidence="5">
    <location>
        <begin position="91"/>
        <end position="151"/>
    </location>
</feature>
<keyword evidence="3" id="KW-0862">Zinc</keyword>
<evidence type="ECO:0000313" key="6">
    <source>
        <dbReference type="Proteomes" id="UP000694861"/>
    </source>
</evidence>
<dbReference type="InterPro" id="IPR033275">
    <property type="entry name" value="MARCH-like"/>
</dbReference>
<gene>
    <name evidence="7" type="primary">LOC103328694</name>
</gene>
<reference evidence="6" key="1">
    <citation type="journal article" date="2012" name="Nat. Commun.">
        <title>The genome of Prunus mume.</title>
        <authorList>
            <person name="Zhang Q."/>
            <person name="Chen W."/>
            <person name="Sun L."/>
            <person name="Zhao F."/>
            <person name="Huang B."/>
            <person name="Yang W."/>
            <person name="Tao Y."/>
            <person name="Wang J."/>
            <person name="Yuan Z."/>
            <person name="Fan G."/>
            <person name="Xing Z."/>
            <person name="Han C."/>
            <person name="Pan H."/>
            <person name="Zhong X."/>
            <person name="Shi W."/>
            <person name="Liang X."/>
            <person name="Du D."/>
            <person name="Sun F."/>
            <person name="Xu Z."/>
            <person name="Hao R."/>
            <person name="Lv T."/>
            <person name="Lv Y."/>
            <person name="Zheng Z."/>
            <person name="Sun M."/>
            <person name="Luo L."/>
            <person name="Cai M."/>
            <person name="Gao Y."/>
            <person name="Wang J."/>
            <person name="Yin Y."/>
            <person name="Xu X."/>
            <person name="Cheng T."/>
            <person name="Wang J."/>
        </authorList>
    </citation>
    <scope>NUCLEOTIDE SEQUENCE [LARGE SCALE GENOMIC DNA]</scope>
</reference>
<dbReference type="Pfam" id="PF12428">
    <property type="entry name" value="DUF3675"/>
    <property type="match status" value="1"/>
</dbReference>
<keyword evidence="4" id="KW-1133">Transmembrane helix</keyword>
<dbReference type="InterPro" id="IPR013083">
    <property type="entry name" value="Znf_RING/FYVE/PHD"/>
</dbReference>
<dbReference type="SMART" id="SM00744">
    <property type="entry name" value="RINGv"/>
    <property type="match status" value="1"/>
</dbReference>
<organism evidence="6 7">
    <name type="scientific">Prunus mume</name>
    <name type="common">Japanese apricot</name>
    <name type="synonym">Armeniaca mume</name>
    <dbReference type="NCBI Taxonomy" id="102107"/>
    <lineage>
        <taxon>Eukaryota</taxon>
        <taxon>Viridiplantae</taxon>
        <taxon>Streptophyta</taxon>
        <taxon>Embryophyta</taxon>
        <taxon>Tracheophyta</taxon>
        <taxon>Spermatophyta</taxon>
        <taxon>Magnoliopsida</taxon>
        <taxon>eudicotyledons</taxon>
        <taxon>Gunneridae</taxon>
        <taxon>Pentapetalae</taxon>
        <taxon>rosids</taxon>
        <taxon>fabids</taxon>
        <taxon>Rosales</taxon>
        <taxon>Rosaceae</taxon>
        <taxon>Amygdaloideae</taxon>
        <taxon>Amygdaleae</taxon>
        <taxon>Prunus</taxon>
    </lineage>
</organism>
<proteinExistence type="predicted"/>